<evidence type="ECO:0000313" key="1">
    <source>
        <dbReference type="EMBL" id="KKT73523.1"/>
    </source>
</evidence>
<dbReference type="Proteomes" id="UP000034835">
    <property type="component" value="Unassembled WGS sequence"/>
</dbReference>
<name>A0A0G1JQ69_9BACT</name>
<dbReference type="STRING" id="1618384.UW68_C0007G0008"/>
<proteinExistence type="predicted"/>
<accession>A0A0G1JQ69</accession>
<dbReference type="AlphaFoldDB" id="A0A0G1JQ69"/>
<comment type="caution">
    <text evidence="1">The sequence shown here is derived from an EMBL/GenBank/DDBJ whole genome shotgun (WGS) entry which is preliminary data.</text>
</comment>
<dbReference type="EMBL" id="LCJG01000007">
    <property type="protein sequence ID" value="KKT73523.1"/>
    <property type="molecule type" value="Genomic_DNA"/>
</dbReference>
<organism evidence="1 2">
    <name type="scientific">Candidatus Collierbacteria bacterium GW2011_GWB1_44_6</name>
    <dbReference type="NCBI Taxonomy" id="1618384"/>
    <lineage>
        <taxon>Bacteria</taxon>
        <taxon>Candidatus Collieribacteriota</taxon>
    </lineage>
</organism>
<sequence length="68" mass="7842">MGQGIGGTPGVPYEKDVEYWVRFLREQWVESAITQEIIDKVRASKTMLEARKVAMEFHDSMLMLNNLP</sequence>
<protein>
    <submittedName>
        <fullName evidence="1">Uncharacterized protein</fullName>
    </submittedName>
</protein>
<gene>
    <name evidence="1" type="ORF">UW68_C0007G0008</name>
</gene>
<reference evidence="1 2" key="1">
    <citation type="journal article" date="2015" name="Nature">
        <title>rRNA introns, odd ribosomes, and small enigmatic genomes across a large radiation of phyla.</title>
        <authorList>
            <person name="Brown C.T."/>
            <person name="Hug L.A."/>
            <person name="Thomas B.C."/>
            <person name="Sharon I."/>
            <person name="Castelle C.J."/>
            <person name="Singh A."/>
            <person name="Wilkins M.J."/>
            <person name="Williams K.H."/>
            <person name="Banfield J.F."/>
        </authorList>
    </citation>
    <scope>NUCLEOTIDE SEQUENCE [LARGE SCALE GENOMIC DNA]</scope>
</reference>
<evidence type="ECO:0000313" key="2">
    <source>
        <dbReference type="Proteomes" id="UP000034835"/>
    </source>
</evidence>